<name>A0ABM8NPB0_9BURK</name>
<evidence type="ECO:0000313" key="1">
    <source>
        <dbReference type="EMBL" id="CAD6536277.1"/>
    </source>
</evidence>
<dbReference type="Proteomes" id="UP000656319">
    <property type="component" value="Unassembled WGS sequence"/>
</dbReference>
<keyword evidence="2" id="KW-1185">Reference proteome</keyword>
<proteinExistence type="predicted"/>
<organism evidence="1 2">
    <name type="scientific">Paraburkholderia hiiakae</name>
    <dbReference type="NCBI Taxonomy" id="1081782"/>
    <lineage>
        <taxon>Bacteria</taxon>
        <taxon>Pseudomonadati</taxon>
        <taxon>Pseudomonadota</taxon>
        <taxon>Betaproteobacteria</taxon>
        <taxon>Burkholderiales</taxon>
        <taxon>Burkholderiaceae</taxon>
        <taxon>Paraburkholderia</taxon>
    </lineage>
</organism>
<protein>
    <submittedName>
        <fullName evidence="1">Uncharacterized protein</fullName>
    </submittedName>
</protein>
<reference evidence="1 2" key="1">
    <citation type="submission" date="2020-10" db="EMBL/GenBank/DDBJ databases">
        <authorList>
            <person name="Peeters C."/>
        </authorList>
    </citation>
    <scope>NUCLEOTIDE SEQUENCE [LARGE SCALE GENOMIC DNA]</scope>
    <source>
        <strain evidence="1 2">LMG 27952</strain>
    </source>
</reference>
<accession>A0ABM8NPB0</accession>
<evidence type="ECO:0000313" key="2">
    <source>
        <dbReference type="Proteomes" id="UP000656319"/>
    </source>
</evidence>
<dbReference type="RefSeq" id="WP_201696826.1">
    <property type="nucleotide sequence ID" value="NZ_CAJHCQ010000007.1"/>
</dbReference>
<gene>
    <name evidence="1" type="ORF">LMG27952_03128</name>
</gene>
<comment type="caution">
    <text evidence="1">The sequence shown here is derived from an EMBL/GenBank/DDBJ whole genome shotgun (WGS) entry which is preliminary data.</text>
</comment>
<sequence>MILEVQLSLPADHSKHIGRMGSGPPPSYFFSATVRAVRRITSRYQPNWLNPWAVSALVLVPEHLSRFLGKADKRRTEDGYAWLPADIGRHEGNKEALREFIASGALELSLEEAT</sequence>
<dbReference type="EMBL" id="CAJHCQ010000007">
    <property type="protein sequence ID" value="CAD6536277.1"/>
    <property type="molecule type" value="Genomic_DNA"/>
</dbReference>